<evidence type="ECO:0000256" key="4">
    <source>
        <dbReference type="ARBA" id="ARBA00022989"/>
    </source>
</evidence>
<evidence type="ECO:0000256" key="1">
    <source>
        <dbReference type="ARBA" id="ARBA00004651"/>
    </source>
</evidence>
<keyword evidence="5 6" id="KW-0472">Membrane</keyword>
<dbReference type="EMBL" id="UOFS01000013">
    <property type="protein sequence ID" value="VAW93114.1"/>
    <property type="molecule type" value="Genomic_DNA"/>
</dbReference>
<gene>
    <name evidence="7" type="ORF">MNBD_GAMMA22-648</name>
</gene>
<accession>A0A3B1AGW2</accession>
<organism evidence="7">
    <name type="scientific">hydrothermal vent metagenome</name>
    <dbReference type="NCBI Taxonomy" id="652676"/>
    <lineage>
        <taxon>unclassified sequences</taxon>
        <taxon>metagenomes</taxon>
        <taxon>ecological metagenomes</taxon>
    </lineage>
</organism>
<comment type="subcellular location">
    <subcellularLocation>
        <location evidence="1">Cell membrane</location>
        <topology evidence="1">Multi-pass membrane protein</topology>
    </subcellularLocation>
</comment>
<keyword evidence="4 6" id="KW-1133">Transmembrane helix</keyword>
<reference evidence="7" key="1">
    <citation type="submission" date="2018-06" db="EMBL/GenBank/DDBJ databases">
        <authorList>
            <person name="Zhirakovskaya E."/>
        </authorList>
    </citation>
    <scope>NUCLEOTIDE SEQUENCE</scope>
</reference>
<dbReference type="InterPro" id="IPR002758">
    <property type="entry name" value="Cation_antiport_E"/>
</dbReference>
<keyword evidence="2" id="KW-1003">Cell membrane</keyword>
<evidence type="ECO:0000256" key="5">
    <source>
        <dbReference type="ARBA" id="ARBA00023136"/>
    </source>
</evidence>
<keyword evidence="3 6" id="KW-0812">Transmembrane</keyword>
<protein>
    <submittedName>
        <fullName evidence="7">Na(+) H(+) antiporter subunit E</fullName>
    </submittedName>
</protein>
<proteinExistence type="predicted"/>
<feature type="transmembrane region" description="Helical" evidence="6">
    <location>
        <begin position="29"/>
        <end position="48"/>
    </location>
</feature>
<dbReference type="Pfam" id="PF01899">
    <property type="entry name" value="MNHE"/>
    <property type="match status" value="1"/>
</dbReference>
<dbReference type="PANTHER" id="PTHR34584:SF1">
    <property type="entry name" value="NA(+)_H(+) ANTIPORTER SUBUNIT E1"/>
    <property type="match status" value="1"/>
</dbReference>
<dbReference type="GO" id="GO:0005886">
    <property type="term" value="C:plasma membrane"/>
    <property type="evidence" value="ECO:0007669"/>
    <property type="project" value="UniProtKB-SubCell"/>
</dbReference>
<sequence length="158" mass="17890">MRHTISLFCILALFWLANSGIEHFTVLLLSIGLFSVVFVMFISHRMNLVDHESQPIHLTFRIPGYFLWLIKEIIIANFTVVRCIWSITPSISPTVITLKTNQKTALATVIYANSITLTPGTVTINLTNNELMVHALTKESAQSLYDGIMERRVLSLEK</sequence>
<evidence type="ECO:0000256" key="6">
    <source>
        <dbReference type="SAM" id="Phobius"/>
    </source>
</evidence>
<dbReference type="PANTHER" id="PTHR34584">
    <property type="entry name" value="NA(+)/H(+) ANTIPORTER SUBUNIT E1"/>
    <property type="match status" value="1"/>
</dbReference>
<name>A0A3B1AGW2_9ZZZZ</name>
<dbReference type="GO" id="GO:0008324">
    <property type="term" value="F:monoatomic cation transmembrane transporter activity"/>
    <property type="evidence" value="ECO:0007669"/>
    <property type="project" value="InterPro"/>
</dbReference>
<dbReference type="AlphaFoldDB" id="A0A3B1AGW2"/>
<evidence type="ECO:0000256" key="2">
    <source>
        <dbReference type="ARBA" id="ARBA00022475"/>
    </source>
</evidence>
<evidence type="ECO:0000313" key="7">
    <source>
        <dbReference type="EMBL" id="VAW93114.1"/>
    </source>
</evidence>
<evidence type="ECO:0000256" key="3">
    <source>
        <dbReference type="ARBA" id="ARBA00022692"/>
    </source>
</evidence>